<evidence type="ECO:0000259" key="11">
    <source>
        <dbReference type="PROSITE" id="PS50112"/>
    </source>
</evidence>
<dbReference type="Proteomes" id="UP001442494">
    <property type="component" value="Unassembled WGS sequence"/>
</dbReference>
<dbReference type="InterPro" id="IPR003594">
    <property type="entry name" value="HATPase_dom"/>
</dbReference>
<evidence type="ECO:0000259" key="10">
    <source>
        <dbReference type="PROSITE" id="PS50109"/>
    </source>
</evidence>
<evidence type="ECO:0000256" key="3">
    <source>
        <dbReference type="ARBA" id="ARBA00012438"/>
    </source>
</evidence>
<feature type="transmembrane region" description="Helical" evidence="9">
    <location>
        <begin position="237"/>
        <end position="259"/>
    </location>
</feature>
<sequence>MSFIVKLPNRYPNFSPTQFNRLTSRLGIRQKIVYGYSLAISIAILGGTTGIIFQQYNYTRAAEQVEKVRVRINSLNNLQTAILQARSQQRELLLISNDIEELEQENPIFIQEVLKLKELIKETQIFLNNSTPYFKDLGEDKEDLARHYAQLTSLINKYENILQIYDPELKTVLEGIEPSTVKTKKLPSAQQALTKFINGKTTVRLNYLTDELSKLINLYQEREAKAGDRLYDEAGDLGSLIIIISLLVSAAIAVILAVYTSKAIAQPIEAITKVAQQVTEESNFNLQAPVTTEDEVGKLTISLNQMIRRVATYTQDIKQKQHQLDNFFNISFDMLCIAGFDGYFKFVNPAFEKTLGYTIEELLSSQFIDFVHPEDKAATIAESEKLSTGITTSYHFQNRYRCKDGSYKWLAWTSVQSPQEKLIYASARDITPTKVAEEALREQTTKLSQTLQELQQTQSQLIQTEKMSSLGQMVAGIAHEINNPINFIYGNLEHTSEYLQDLLRLVHIYQQHPYSSPEIEEVSEEIDLEFITEDVPKMLSSMKVGAKRIQQMVLSLRNFSRLDEAEVKDVNLHEGIDSTLLILSNKLKKEVKVIKQYGNLPLIECYPAQINQVFMNIISNAIDALLTDEKKSNKQIIIKTIKTSDNKIQVRIRDNGSGIPSPIKDKIFDPFFTTKPVGQGTGLGLSICYQIIEKHGGKISVNSQIGEGTEFAIALPLKQTSSQPVSA</sequence>
<dbReference type="PROSITE" id="PS50885">
    <property type="entry name" value="HAMP"/>
    <property type="match status" value="1"/>
</dbReference>
<dbReference type="SUPFAM" id="SSF47384">
    <property type="entry name" value="Homodimeric domain of signal transducing histidine kinase"/>
    <property type="match status" value="1"/>
</dbReference>
<proteinExistence type="predicted"/>
<keyword evidence="9" id="KW-0472">Membrane</keyword>
<keyword evidence="9" id="KW-1133">Transmembrane helix</keyword>
<dbReference type="CDD" id="cd00082">
    <property type="entry name" value="HisKA"/>
    <property type="match status" value="1"/>
</dbReference>
<dbReference type="SUPFAM" id="SSF55785">
    <property type="entry name" value="PYP-like sensor domain (PAS domain)"/>
    <property type="match status" value="1"/>
</dbReference>
<dbReference type="SUPFAM" id="SSF158472">
    <property type="entry name" value="HAMP domain-like"/>
    <property type="match status" value="1"/>
</dbReference>
<dbReference type="InterPro" id="IPR005467">
    <property type="entry name" value="His_kinase_dom"/>
</dbReference>
<evidence type="ECO:0000313" key="13">
    <source>
        <dbReference type="EMBL" id="MEP0864152.1"/>
    </source>
</evidence>
<dbReference type="InterPro" id="IPR035965">
    <property type="entry name" value="PAS-like_dom_sf"/>
</dbReference>
<dbReference type="CDD" id="cd00130">
    <property type="entry name" value="PAS"/>
    <property type="match status" value="1"/>
</dbReference>
<comment type="subcellular location">
    <subcellularLocation>
        <location evidence="2">Membrane</location>
    </subcellularLocation>
</comment>
<evidence type="ECO:0000313" key="14">
    <source>
        <dbReference type="Proteomes" id="UP001442494"/>
    </source>
</evidence>
<dbReference type="RefSeq" id="WP_190428236.1">
    <property type="nucleotide sequence ID" value="NZ_JAMPKK010000010.1"/>
</dbReference>
<evidence type="ECO:0000256" key="1">
    <source>
        <dbReference type="ARBA" id="ARBA00000085"/>
    </source>
</evidence>
<evidence type="ECO:0000256" key="6">
    <source>
        <dbReference type="ARBA" id="ARBA00022777"/>
    </source>
</evidence>
<dbReference type="PANTHER" id="PTHR43065:SF50">
    <property type="entry name" value="HISTIDINE KINASE"/>
    <property type="match status" value="1"/>
</dbReference>
<dbReference type="PANTHER" id="PTHR43065">
    <property type="entry name" value="SENSOR HISTIDINE KINASE"/>
    <property type="match status" value="1"/>
</dbReference>
<dbReference type="Gene3D" id="1.10.287.130">
    <property type="match status" value="1"/>
</dbReference>
<protein>
    <recommendedName>
        <fullName evidence="3">histidine kinase</fullName>
        <ecNumber evidence="3">2.7.13.3</ecNumber>
    </recommendedName>
</protein>
<feature type="transmembrane region" description="Helical" evidence="9">
    <location>
        <begin position="32"/>
        <end position="53"/>
    </location>
</feature>
<dbReference type="Gene3D" id="3.30.565.10">
    <property type="entry name" value="Histidine kinase-like ATPase, C-terminal domain"/>
    <property type="match status" value="1"/>
</dbReference>
<dbReference type="CDD" id="cd06225">
    <property type="entry name" value="HAMP"/>
    <property type="match status" value="1"/>
</dbReference>
<keyword evidence="9" id="KW-0812">Transmembrane</keyword>
<keyword evidence="7" id="KW-0902">Two-component regulatory system</keyword>
<accession>A0ABV0JL33</accession>
<keyword evidence="13" id="KW-0547">Nucleotide-binding</keyword>
<keyword evidence="6" id="KW-0418">Kinase</keyword>
<dbReference type="Gene3D" id="3.30.450.20">
    <property type="entry name" value="PAS domain"/>
    <property type="match status" value="1"/>
</dbReference>
<dbReference type="EMBL" id="JAMPKK010000010">
    <property type="protein sequence ID" value="MEP0864152.1"/>
    <property type="molecule type" value="Genomic_DNA"/>
</dbReference>
<dbReference type="Gene3D" id="6.10.340.10">
    <property type="match status" value="1"/>
</dbReference>
<dbReference type="NCBIfam" id="TIGR00229">
    <property type="entry name" value="sensory_box"/>
    <property type="match status" value="1"/>
</dbReference>
<dbReference type="PROSITE" id="PS50112">
    <property type="entry name" value="PAS"/>
    <property type="match status" value="1"/>
</dbReference>
<dbReference type="InterPro" id="IPR036890">
    <property type="entry name" value="HATPase_C_sf"/>
</dbReference>
<dbReference type="InterPro" id="IPR013655">
    <property type="entry name" value="PAS_fold_3"/>
</dbReference>
<keyword evidence="4" id="KW-0597">Phosphoprotein</keyword>
<evidence type="ECO:0000256" key="7">
    <source>
        <dbReference type="ARBA" id="ARBA00023012"/>
    </source>
</evidence>
<dbReference type="InterPro" id="IPR003661">
    <property type="entry name" value="HisK_dim/P_dom"/>
</dbReference>
<evidence type="ECO:0000256" key="8">
    <source>
        <dbReference type="SAM" id="Coils"/>
    </source>
</evidence>
<evidence type="ECO:0000256" key="2">
    <source>
        <dbReference type="ARBA" id="ARBA00004370"/>
    </source>
</evidence>
<dbReference type="InterPro" id="IPR003660">
    <property type="entry name" value="HAMP_dom"/>
</dbReference>
<dbReference type="Pfam" id="PF02518">
    <property type="entry name" value="HATPase_c"/>
    <property type="match status" value="1"/>
</dbReference>
<feature type="domain" description="HAMP" evidence="12">
    <location>
        <begin position="262"/>
        <end position="315"/>
    </location>
</feature>
<dbReference type="InterPro" id="IPR004358">
    <property type="entry name" value="Sig_transdc_His_kin-like_C"/>
</dbReference>
<keyword evidence="8" id="KW-0175">Coiled coil</keyword>
<dbReference type="EC" id="2.7.13.3" evidence="3"/>
<feature type="coiled-coil region" evidence="8">
    <location>
        <begin position="437"/>
        <end position="467"/>
    </location>
</feature>
<feature type="coiled-coil region" evidence="8">
    <location>
        <begin position="58"/>
        <end position="119"/>
    </location>
</feature>
<organism evidence="13 14">
    <name type="scientific">Funiculus sociatus GB2-A5</name>
    <dbReference type="NCBI Taxonomy" id="2933946"/>
    <lineage>
        <taxon>Bacteria</taxon>
        <taxon>Bacillati</taxon>
        <taxon>Cyanobacteriota</taxon>
        <taxon>Cyanophyceae</taxon>
        <taxon>Coleofasciculales</taxon>
        <taxon>Coleofasciculaceae</taxon>
        <taxon>Funiculus</taxon>
    </lineage>
</organism>
<dbReference type="SMART" id="SM00304">
    <property type="entry name" value="HAMP"/>
    <property type="match status" value="1"/>
</dbReference>
<feature type="domain" description="PAS" evidence="11">
    <location>
        <begin position="341"/>
        <end position="376"/>
    </location>
</feature>
<dbReference type="InterPro" id="IPR000014">
    <property type="entry name" value="PAS"/>
</dbReference>
<dbReference type="Pfam" id="PF00672">
    <property type="entry name" value="HAMP"/>
    <property type="match status" value="1"/>
</dbReference>
<comment type="caution">
    <text evidence="13">The sequence shown here is derived from an EMBL/GenBank/DDBJ whole genome shotgun (WGS) entry which is preliminary data.</text>
</comment>
<evidence type="ECO:0000259" key="12">
    <source>
        <dbReference type="PROSITE" id="PS50885"/>
    </source>
</evidence>
<dbReference type="PROSITE" id="PS50109">
    <property type="entry name" value="HIS_KIN"/>
    <property type="match status" value="1"/>
</dbReference>
<keyword evidence="14" id="KW-1185">Reference proteome</keyword>
<keyword evidence="5" id="KW-0808">Transferase</keyword>
<dbReference type="SMART" id="SM00387">
    <property type="entry name" value="HATPase_c"/>
    <property type="match status" value="1"/>
</dbReference>
<evidence type="ECO:0000256" key="4">
    <source>
        <dbReference type="ARBA" id="ARBA00022553"/>
    </source>
</evidence>
<evidence type="ECO:0000256" key="9">
    <source>
        <dbReference type="SAM" id="Phobius"/>
    </source>
</evidence>
<feature type="domain" description="Histidine kinase" evidence="10">
    <location>
        <begin position="476"/>
        <end position="719"/>
    </location>
</feature>
<name>A0ABV0JL33_9CYAN</name>
<dbReference type="SMART" id="SM00388">
    <property type="entry name" value="HisKA"/>
    <property type="match status" value="1"/>
</dbReference>
<dbReference type="PRINTS" id="PR00344">
    <property type="entry name" value="BCTRLSENSOR"/>
</dbReference>
<reference evidence="13 14" key="1">
    <citation type="submission" date="2022-04" db="EMBL/GenBank/DDBJ databases">
        <title>Positive selection, recombination, and allopatry shape intraspecific diversity of widespread and dominant cyanobacteria.</title>
        <authorList>
            <person name="Wei J."/>
            <person name="Shu W."/>
            <person name="Hu C."/>
        </authorList>
    </citation>
    <scope>NUCLEOTIDE SEQUENCE [LARGE SCALE GENOMIC DNA]</scope>
    <source>
        <strain evidence="13 14">GB2-A5</strain>
    </source>
</reference>
<evidence type="ECO:0000256" key="5">
    <source>
        <dbReference type="ARBA" id="ARBA00022679"/>
    </source>
</evidence>
<comment type="catalytic activity">
    <reaction evidence="1">
        <text>ATP + protein L-histidine = ADP + protein N-phospho-L-histidine.</text>
        <dbReference type="EC" id="2.7.13.3"/>
    </reaction>
</comment>
<keyword evidence="13" id="KW-0067">ATP-binding</keyword>
<gene>
    <name evidence="13" type="ORF">NDI37_06695</name>
</gene>
<dbReference type="Pfam" id="PF08447">
    <property type="entry name" value="PAS_3"/>
    <property type="match status" value="1"/>
</dbReference>
<dbReference type="SMART" id="SM00091">
    <property type="entry name" value="PAS"/>
    <property type="match status" value="1"/>
</dbReference>
<dbReference type="GO" id="GO:0005524">
    <property type="term" value="F:ATP binding"/>
    <property type="evidence" value="ECO:0007669"/>
    <property type="project" value="UniProtKB-KW"/>
</dbReference>
<dbReference type="SUPFAM" id="SSF55874">
    <property type="entry name" value="ATPase domain of HSP90 chaperone/DNA topoisomerase II/histidine kinase"/>
    <property type="match status" value="1"/>
</dbReference>
<dbReference type="InterPro" id="IPR036097">
    <property type="entry name" value="HisK_dim/P_sf"/>
</dbReference>